<dbReference type="InParanoid" id="Q7SBM7"/>
<dbReference type="HOGENOM" id="CLU_2278225_0_0_1"/>
<dbReference type="EMBL" id="CM002238">
    <property type="protein sequence ID" value="EAA33804.1"/>
    <property type="molecule type" value="Genomic_DNA"/>
</dbReference>
<evidence type="ECO:0000313" key="1">
    <source>
        <dbReference type="EMBL" id="EAA33804.1"/>
    </source>
</evidence>
<dbReference type="KEGG" id="ncr:NCU05742"/>
<dbReference type="Proteomes" id="UP000001805">
    <property type="component" value="Chromosome 3, Linkage Group III"/>
</dbReference>
<dbReference type="VEuPathDB" id="FungiDB:NCU05742"/>
<proteinExistence type="predicted"/>
<sequence>MPAISSADNDEEEEEWINRQLTKKEYWEVAINIYTFVYGATYSLPPRAQSSPALHLHPALDRVYGLVRYYPDPDPGLYYTNVPYRAAPLPGGRRYTPVLDAI</sequence>
<protein>
    <submittedName>
        <fullName evidence="1">Uncharacterized protein</fullName>
    </submittedName>
</protein>
<evidence type="ECO:0000313" key="2">
    <source>
        <dbReference type="Proteomes" id="UP000001805"/>
    </source>
</evidence>
<dbReference type="PaxDb" id="5141-EFNCRP00000008767"/>
<name>Q7SBM7_NEUCR</name>
<organism evidence="1 2">
    <name type="scientific">Neurospora crassa (strain ATCC 24698 / 74-OR23-1A / CBS 708.71 / DSM 1257 / FGSC 987)</name>
    <dbReference type="NCBI Taxonomy" id="367110"/>
    <lineage>
        <taxon>Eukaryota</taxon>
        <taxon>Fungi</taxon>
        <taxon>Dikarya</taxon>
        <taxon>Ascomycota</taxon>
        <taxon>Pezizomycotina</taxon>
        <taxon>Sordariomycetes</taxon>
        <taxon>Sordariomycetidae</taxon>
        <taxon>Sordariales</taxon>
        <taxon>Sordariaceae</taxon>
        <taxon>Neurospora</taxon>
    </lineage>
</organism>
<reference evidence="1 2" key="1">
    <citation type="journal article" date="2003" name="Nature">
        <title>The genome sequence of the filamentous fungus Neurospora crassa.</title>
        <authorList>
            <person name="Galagan J.E."/>
            <person name="Calvo S.E."/>
            <person name="Borkovich K.A."/>
            <person name="Selker E.U."/>
            <person name="Read N.D."/>
            <person name="Jaffe D."/>
            <person name="FitzHugh W."/>
            <person name="Ma L.J."/>
            <person name="Smirnov S."/>
            <person name="Purcell S."/>
            <person name="Rehman B."/>
            <person name="Elkins T."/>
            <person name="Engels R."/>
            <person name="Wang S."/>
            <person name="Nielsen C.B."/>
            <person name="Butler J."/>
            <person name="Endrizzi M."/>
            <person name="Qui D."/>
            <person name="Ianakiev P."/>
            <person name="Bell-Pedersen D."/>
            <person name="Nelson M.A."/>
            <person name="Werner-Washburne M."/>
            <person name="Selitrennikoff C.P."/>
            <person name="Kinsey J.A."/>
            <person name="Braun E.L."/>
            <person name="Zelter A."/>
            <person name="Schulte U."/>
            <person name="Kothe G.O."/>
            <person name="Jedd G."/>
            <person name="Mewes W."/>
            <person name="Staben C."/>
            <person name="Marcotte E."/>
            <person name="Greenberg D."/>
            <person name="Roy A."/>
            <person name="Foley K."/>
            <person name="Naylor J."/>
            <person name="Stange-Thomann N."/>
            <person name="Barrett R."/>
            <person name="Gnerre S."/>
            <person name="Kamal M."/>
            <person name="Kamvysselis M."/>
            <person name="Mauceli E."/>
            <person name="Bielke C."/>
            <person name="Rudd S."/>
            <person name="Frishman D."/>
            <person name="Krystofova S."/>
            <person name="Rasmussen C."/>
            <person name="Metzenberg R.L."/>
            <person name="Perkins D.D."/>
            <person name="Kroken S."/>
            <person name="Cogoni C."/>
            <person name="Macino G."/>
            <person name="Catcheside D."/>
            <person name="Li W."/>
            <person name="Pratt R.J."/>
            <person name="Osmani S.A."/>
            <person name="DeSouza C.P."/>
            <person name="Glass L."/>
            <person name="Orbach M.J."/>
            <person name="Berglund J.A."/>
            <person name="Voelker R."/>
            <person name="Yarden O."/>
            <person name="Plamann M."/>
            <person name="Seiler S."/>
            <person name="Dunlap J."/>
            <person name="Radford A."/>
            <person name="Aramayo R."/>
            <person name="Natvig D.O."/>
            <person name="Alex L.A."/>
            <person name="Mannhaupt G."/>
            <person name="Ebbole D.J."/>
            <person name="Freitag M."/>
            <person name="Paulsen I."/>
            <person name="Sachs M.S."/>
            <person name="Lander E.S."/>
            <person name="Nusbaum C."/>
            <person name="Birren B."/>
        </authorList>
    </citation>
    <scope>NUCLEOTIDE SEQUENCE [LARGE SCALE GENOMIC DNA]</scope>
    <source>
        <strain evidence="2">ATCC 24698 / 74-OR23-1A / CBS 708.71 / DSM 1257 / FGSC 987</strain>
    </source>
</reference>
<dbReference type="RefSeq" id="XP_963040.1">
    <property type="nucleotide sequence ID" value="XM_957947.1"/>
</dbReference>
<keyword evidence="2" id="KW-1185">Reference proteome</keyword>
<dbReference type="GeneID" id="3879188"/>
<accession>Q7SBM7</accession>
<dbReference type="AlphaFoldDB" id="Q7SBM7"/>
<gene>
    <name evidence="1" type="ORF">NCU05742</name>
</gene>